<reference evidence="2" key="1">
    <citation type="submission" date="2015-07" db="EMBL/GenBank/DDBJ databases">
        <title>Genome sequencing of Sunxiuqinia dokdonensis strain SK.</title>
        <authorList>
            <person name="Ahn S."/>
            <person name="Kim B.-C."/>
        </authorList>
    </citation>
    <scope>NUCLEOTIDE SEQUENCE [LARGE SCALE GENOMIC DNA]</scope>
    <source>
        <strain evidence="2">SK</strain>
    </source>
</reference>
<accession>A0A0L8V794</accession>
<keyword evidence="2" id="KW-1185">Reference proteome</keyword>
<sequence length="40" mass="4281">MLFLFGLDNGRPDKTPATCHAVSISNEAYGSIFPSSMMSS</sequence>
<comment type="caution">
    <text evidence="1">The sequence shown here is derived from an EMBL/GenBank/DDBJ whole genome shotgun (WGS) entry which is preliminary data.</text>
</comment>
<dbReference type="Proteomes" id="UP000036958">
    <property type="component" value="Unassembled WGS sequence"/>
</dbReference>
<dbReference type="AlphaFoldDB" id="A0A0L8V794"/>
<name>A0A0L8V794_9BACT</name>
<gene>
    <name evidence="1" type="ORF">NC99_30140</name>
</gene>
<proteinExistence type="predicted"/>
<evidence type="ECO:0000313" key="1">
    <source>
        <dbReference type="EMBL" id="KOH44208.1"/>
    </source>
</evidence>
<protein>
    <submittedName>
        <fullName evidence="1">Uncharacterized protein</fullName>
    </submittedName>
</protein>
<dbReference type="EMBL" id="LGIA01000170">
    <property type="protein sequence ID" value="KOH44208.1"/>
    <property type="molecule type" value="Genomic_DNA"/>
</dbReference>
<organism evidence="1 2">
    <name type="scientific">Sunxiuqinia dokdonensis</name>
    <dbReference type="NCBI Taxonomy" id="1409788"/>
    <lineage>
        <taxon>Bacteria</taxon>
        <taxon>Pseudomonadati</taxon>
        <taxon>Bacteroidota</taxon>
        <taxon>Bacteroidia</taxon>
        <taxon>Marinilabiliales</taxon>
        <taxon>Prolixibacteraceae</taxon>
        <taxon>Sunxiuqinia</taxon>
    </lineage>
</organism>
<dbReference type="STRING" id="1409788.NC99_30140"/>
<evidence type="ECO:0000313" key="2">
    <source>
        <dbReference type="Proteomes" id="UP000036958"/>
    </source>
</evidence>